<evidence type="ECO:0000256" key="1">
    <source>
        <dbReference type="SAM" id="Phobius"/>
    </source>
</evidence>
<feature type="transmembrane region" description="Helical" evidence="1">
    <location>
        <begin position="90"/>
        <end position="109"/>
    </location>
</feature>
<feature type="transmembrane region" description="Helical" evidence="1">
    <location>
        <begin position="65"/>
        <end position="84"/>
    </location>
</feature>
<gene>
    <name evidence="2" type="ORF">AUR64_12420</name>
</gene>
<reference evidence="2 3" key="1">
    <citation type="submission" date="2015-12" db="EMBL/GenBank/DDBJ databases">
        <title>Haloprofundus marisrubri gen. nov., sp. nov., an extremely halophilic archaeon isolated from the Discovery deep brine-seawater interface in the Red Sea.</title>
        <authorList>
            <person name="Zhang G."/>
            <person name="Stingl U."/>
            <person name="Rashid M."/>
        </authorList>
    </citation>
    <scope>NUCLEOTIDE SEQUENCE [LARGE SCALE GENOMIC DNA]</scope>
    <source>
        <strain evidence="2 3">SB9</strain>
    </source>
</reference>
<evidence type="ECO:0000313" key="3">
    <source>
        <dbReference type="Proteomes" id="UP000054387"/>
    </source>
</evidence>
<accession>A0A0W1RB89</accession>
<dbReference type="STRING" id="1514971.AUR64_12420"/>
<dbReference type="OrthoDB" id="330871at2157"/>
<keyword evidence="3" id="KW-1185">Reference proteome</keyword>
<proteinExistence type="predicted"/>
<feature type="transmembrane region" description="Helical" evidence="1">
    <location>
        <begin position="33"/>
        <end position="53"/>
    </location>
</feature>
<name>A0A0W1RB89_9EURY</name>
<dbReference type="AlphaFoldDB" id="A0A0W1RB89"/>
<organism evidence="2 3">
    <name type="scientific">Haloprofundus marisrubri</name>
    <dbReference type="NCBI Taxonomy" id="1514971"/>
    <lineage>
        <taxon>Archaea</taxon>
        <taxon>Methanobacteriati</taxon>
        <taxon>Methanobacteriota</taxon>
        <taxon>Stenosarchaea group</taxon>
        <taxon>Halobacteria</taxon>
        <taxon>Halobacteriales</taxon>
        <taxon>Haloferacaceae</taxon>
        <taxon>Haloprofundus</taxon>
    </lineage>
</organism>
<evidence type="ECO:0000313" key="2">
    <source>
        <dbReference type="EMBL" id="KTG10367.1"/>
    </source>
</evidence>
<protein>
    <submittedName>
        <fullName evidence="2">Uncharacterized protein</fullName>
    </submittedName>
</protein>
<dbReference type="RefSeq" id="WP_058581720.1">
    <property type="nucleotide sequence ID" value="NZ_LOPU01000018.1"/>
</dbReference>
<feature type="transmembrane region" description="Helical" evidence="1">
    <location>
        <begin position="155"/>
        <end position="176"/>
    </location>
</feature>
<comment type="caution">
    <text evidence="2">The sequence shown here is derived from an EMBL/GenBank/DDBJ whole genome shotgun (WGS) entry which is preliminary data.</text>
</comment>
<keyword evidence="1" id="KW-0472">Membrane</keyword>
<dbReference type="EMBL" id="LOPU01000018">
    <property type="protein sequence ID" value="KTG10367.1"/>
    <property type="molecule type" value="Genomic_DNA"/>
</dbReference>
<feature type="transmembrane region" description="Helical" evidence="1">
    <location>
        <begin position="121"/>
        <end position="143"/>
    </location>
</feature>
<keyword evidence="1" id="KW-0812">Transmembrane</keyword>
<keyword evidence="1" id="KW-1133">Transmembrane helix</keyword>
<dbReference type="Proteomes" id="UP000054387">
    <property type="component" value="Unassembled WGS sequence"/>
</dbReference>
<sequence>MLRRLRETGPVLLVPLAWTFATAAHLRLLEPRTVLIAHLVMDVLLFGFAALSWRDMSEHPVLRAWLAVIAVGFGITLVGTYALVTGGGEALRRATVFGWMVVPAVALLYTGRVVPTDEAPVVYTAGGALSILGGAFFADAVFGGALTQVLAPDELTVLALGLVGVGQTMGIVNAVVQY</sequence>